<dbReference type="AlphaFoldDB" id="A0A2N9IF17"/>
<dbReference type="Gene3D" id="4.10.860.120">
    <property type="entry name" value="RNA polymerase II, clamp domain"/>
    <property type="match status" value="1"/>
</dbReference>
<dbReference type="GO" id="GO:0005736">
    <property type="term" value="C:RNA polymerase I complex"/>
    <property type="evidence" value="ECO:0007669"/>
    <property type="project" value="TreeGrafter"/>
</dbReference>
<accession>A0A2N9IF17</accession>
<dbReference type="GO" id="GO:0003899">
    <property type="term" value="F:DNA-directed RNA polymerase activity"/>
    <property type="evidence" value="ECO:0007669"/>
    <property type="project" value="UniProtKB-EC"/>
</dbReference>
<reference evidence="8" key="1">
    <citation type="submission" date="2018-02" db="EMBL/GenBank/DDBJ databases">
        <authorList>
            <person name="Cohen D.B."/>
            <person name="Kent A.D."/>
        </authorList>
    </citation>
    <scope>NUCLEOTIDE SEQUENCE</scope>
</reference>
<evidence type="ECO:0000313" key="8">
    <source>
        <dbReference type="EMBL" id="SPD22764.1"/>
    </source>
</evidence>
<dbReference type="EMBL" id="OIVN01005508">
    <property type="protein sequence ID" value="SPD22764.1"/>
    <property type="molecule type" value="Genomic_DNA"/>
</dbReference>
<comment type="similarity">
    <text evidence="1">Belongs to the RNA polymerase beta' chain family.</text>
</comment>
<keyword evidence="6" id="KW-0804">Transcription</keyword>
<dbReference type="PANTHER" id="PTHR19376">
    <property type="entry name" value="DNA-DIRECTED RNA POLYMERASE"/>
    <property type="match status" value="1"/>
</dbReference>
<dbReference type="GO" id="GO:0006351">
    <property type="term" value="P:DNA-templated transcription"/>
    <property type="evidence" value="ECO:0007669"/>
    <property type="project" value="InterPro"/>
</dbReference>
<evidence type="ECO:0000256" key="2">
    <source>
        <dbReference type="ARBA" id="ARBA00012418"/>
    </source>
</evidence>
<keyword evidence="3" id="KW-0240">DNA-directed RNA polymerase</keyword>
<keyword evidence="5" id="KW-0548">Nucleotidyltransferase</keyword>
<dbReference type="GO" id="GO:0003677">
    <property type="term" value="F:DNA binding"/>
    <property type="evidence" value="ECO:0007669"/>
    <property type="project" value="InterPro"/>
</dbReference>
<dbReference type="PANTHER" id="PTHR19376:SF11">
    <property type="entry name" value="DNA-DIRECTED RNA POLYMERASE I SUBUNIT RPA1"/>
    <property type="match status" value="1"/>
</dbReference>
<evidence type="ECO:0000256" key="6">
    <source>
        <dbReference type="ARBA" id="ARBA00023163"/>
    </source>
</evidence>
<dbReference type="InterPro" id="IPR044893">
    <property type="entry name" value="RNA_pol_Rpb1_clamp_domain"/>
</dbReference>
<evidence type="ECO:0000256" key="1">
    <source>
        <dbReference type="ARBA" id="ARBA00006460"/>
    </source>
</evidence>
<feature type="domain" description="RNA polymerase Rpb1" evidence="7">
    <location>
        <begin position="10"/>
        <end position="203"/>
    </location>
</feature>
<gene>
    <name evidence="8" type="ORF">FSB_LOCUS50646</name>
</gene>
<organism evidence="8">
    <name type="scientific">Fagus sylvatica</name>
    <name type="common">Beechnut</name>
    <dbReference type="NCBI Taxonomy" id="28930"/>
    <lineage>
        <taxon>Eukaryota</taxon>
        <taxon>Viridiplantae</taxon>
        <taxon>Streptophyta</taxon>
        <taxon>Embryophyta</taxon>
        <taxon>Tracheophyta</taxon>
        <taxon>Spermatophyta</taxon>
        <taxon>Magnoliopsida</taxon>
        <taxon>eudicotyledons</taxon>
        <taxon>Gunneridae</taxon>
        <taxon>Pentapetalae</taxon>
        <taxon>rosids</taxon>
        <taxon>fabids</taxon>
        <taxon>Fagales</taxon>
        <taxon>Fagaceae</taxon>
        <taxon>Fagus</taxon>
    </lineage>
</organism>
<sequence>MADHTEVVTESVKSVKFSFFTEEEVRKLSVMKITNPILLDSMDRPVPGGLYDPELGPLEERVPCKKCGQRSFYCPGHFGHIDLVSPVYNPLLFNILYNILQRTCFLCHHFRATRSEVETCVSQLELIVKGDLVGAKMMESDTACEMSYPDDNDGSQYDDVEHLRQQGWTSLQFTEAMSVLKKFLKPRSVSCKNCQAKNPAISKPTFGWLHLVSFFISLQLEDCPCEQ</sequence>
<proteinExistence type="inferred from homology"/>
<dbReference type="FunFam" id="4.10.860.120:FF:000006">
    <property type="entry name" value="DNA-directed RNA polymerase subunit"/>
    <property type="match status" value="1"/>
</dbReference>
<dbReference type="InterPro" id="IPR045867">
    <property type="entry name" value="DNA-dir_RpoC_beta_prime"/>
</dbReference>
<dbReference type="Pfam" id="PF04997">
    <property type="entry name" value="RNA_pol_Rpb1_1"/>
    <property type="match status" value="1"/>
</dbReference>
<evidence type="ECO:0000256" key="5">
    <source>
        <dbReference type="ARBA" id="ARBA00022695"/>
    </source>
</evidence>
<name>A0A2N9IF17_FAGSY</name>
<dbReference type="SUPFAM" id="SSF64484">
    <property type="entry name" value="beta and beta-prime subunits of DNA dependent RNA-polymerase"/>
    <property type="match status" value="1"/>
</dbReference>
<dbReference type="InterPro" id="IPR007080">
    <property type="entry name" value="RNA_pol_Rpb1_1"/>
</dbReference>
<keyword evidence="4" id="KW-0808">Transferase</keyword>
<evidence type="ECO:0000259" key="7">
    <source>
        <dbReference type="Pfam" id="PF04997"/>
    </source>
</evidence>
<evidence type="ECO:0000256" key="3">
    <source>
        <dbReference type="ARBA" id="ARBA00022478"/>
    </source>
</evidence>
<dbReference type="EC" id="2.7.7.6" evidence="2"/>
<protein>
    <recommendedName>
        <fullName evidence="2">DNA-directed RNA polymerase</fullName>
        <ecNumber evidence="2">2.7.7.6</ecNumber>
    </recommendedName>
</protein>
<evidence type="ECO:0000256" key="4">
    <source>
        <dbReference type="ARBA" id="ARBA00022679"/>
    </source>
</evidence>